<keyword evidence="2 6" id="KW-0489">Methyltransferase</keyword>
<feature type="domain" description="tRNA/rRNA methyltransferase SpoU type" evidence="4">
    <location>
        <begin position="161"/>
        <end position="300"/>
    </location>
</feature>
<evidence type="ECO:0000259" key="5">
    <source>
        <dbReference type="Pfam" id="PF22435"/>
    </source>
</evidence>
<comment type="caution">
    <text evidence="6">The sequence shown here is derived from an EMBL/GenBank/DDBJ whole genome shotgun (WGS) entry which is preliminary data.</text>
</comment>
<dbReference type="Pfam" id="PF22435">
    <property type="entry name" value="MRM3-like_sub_bind"/>
    <property type="match status" value="1"/>
</dbReference>
<dbReference type="Gene3D" id="3.40.1280.10">
    <property type="match status" value="1"/>
</dbReference>
<organism evidence="6 7">
    <name type="scientific">Hymenobacter antarcticus</name>
    <dbReference type="NCBI Taxonomy" id="486270"/>
    <lineage>
        <taxon>Bacteria</taxon>
        <taxon>Pseudomonadati</taxon>
        <taxon>Bacteroidota</taxon>
        <taxon>Cytophagia</taxon>
        <taxon>Cytophagales</taxon>
        <taxon>Hymenobacteraceae</taxon>
        <taxon>Hymenobacter</taxon>
    </lineage>
</organism>
<evidence type="ECO:0000313" key="7">
    <source>
        <dbReference type="Proteomes" id="UP001501556"/>
    </source>
</evidence>
<dbReference type="EMBL" id="BAABDI010000033">
    <property type="protein sequence ID" value="GAA3988524.1"/>
    <property type="molecule type" value="Genomic_DNA"/>
</dbReference>
<evidence type="ECO:0000256" key="2">
    <source>
        <dbReference type="ARBA" id="ARBA00022603"/>
    </source>
</evidence>
<dbReference type="InterPro" id="IPR053888">
    <property type="entry name" value="MRM3-like_sub_bind"/>
</dbReference>
<evidence type="ECO:0000259" key="4">
    <source>
        <dbReference type="Pfam" id="PF00588"/>
    </source>
</evidence>
<comment type="similarity">
    <text evidence="1">Belongs to the class IV-like SAM-binding methyltransferase superfamily. RNA methyltransferase TrmH family.</text>
</comment>
<dbReference type="InterPro" id="IPR051259">
    <property type="entry name" value="rRNA_Methyltransferase"/>
</dbReference>
<name>A0ABP7QX44_9BACT</name>
<protein>
    <submittedName>
        <fullName evidence="6">RNA methyltransferase</fullName>
    </submittedName>
</protein>
<reference evidence="7" key="1">
    <citation type="journal article" date="2019" name="Int. J. Syst. Evol. Microbiol.">
        <title>The Global Catalogue of Microorganisms (GCM) 10K type strain sequencing project: providing services to taxonomists for standard genome sequencing and annotation.</title>
        <authorList>
            <consortium name="The Broad Institute Genomics Platform"/>
            <consortium name="The Broad Institute Genome Sequencing Center for Infectious Disease"/>
            <person name="Wu L."/>
            <person name="Ma J."/>
        </authorList>
    </citation>
    <scope>NUCLEOTIDE SEQUENCE [LARGE SCALE GENOMIC DNA]</scope>
    <source>
        <strain evidence="7">JCM 17217</strain>
    </source>
</reference>
<dbReference type="Gene3D" id="3.30.1330.30">
    <property type="match status" value="1"/>
</dbReference>
<dbReference type="InterPro" id="IPR029064">
    <property type="entry name" value="Ribosomal_eL30-like_sf"/>
</dbReference>
<keyword evidence="7" id="KW-1185">Reference proteome</keyword>
<evidence type="ECO:0000313" key="6">
    <source>
        <dbReference type="EMBL" id="GAA3988524.1"/>
    </source>
</evidence>
<dbReference type="InterPro" id="IPR029028">
    <property type="entry name" value="Alpha/beta_knot_MTases"/>
</dbReference>
<dbReference type="SUPFAM" id="SSF55315">
    <property type="entry name" value="L30e-like"/>
    <property type="match status" value="1"/>
</dbReference>
<dbReference type="PANTHER" id="PTHR43191:SF2">
    <property type="entry name" value="RRNA METHYLTRANSFERASE 3, MITOCHONDRIAL"/>
    <property type="match status" value="1"/>
</dbReference>
<gene>
    <name evidence="6" type="ORF">GCM10022407_36410</name>
</gene>
<proteinExistence type="inferred from homology"/>
<keyword evidence="3" id="KW-0808">Transferase</keyword>
<sequence>MVSVFNVIGREGNDPPYAHNRARVGACLAARIFAAMPFTPSDRLSSPQNPRIKQLLRLQQKSAERRALGLTLVEGLRELIIAVEAGVAVATIYTCPELAGETGLADLTALFAGRPNAPEWFEVTRPVFEKVAYREGSDGLLAVLRTPARTLADLRLPENPLIIVLEAVEKPGNLGAILRTADAAPVDAVLIGDPRTDLFNPNVIRASIGCVFTVPTVAAPVADILAFLKEKGIRTHAAALAPEAKPYTEYDFRGPTALVMGTEADGLSPQMRAACDETLIIPMMGRIDSLNVSVATAVLTFEAVRQRQ</sequence>
<accession>A0ABP7QX44</accession>
<evidence type="ECO:0000256" key="1">
    <source>
        <dbReference type="ARBA" id="ARBA00007228"/>
    </source>
</evidence>
<evidence type="ECO:0000256" key="3">
    <source>
        <dbReference type="ARBA" id="ARBA00022679"/>
    </source>
</evidence>
<dbReference type="PANTHER" id="PTHR43191">
    <property type="entry name" value="RRNA METHYLTRANSFERASE 3"/>
    <property type="match status" value="1"/>
</dbReference>
<dbReference type="CDD" id="cd18104">
    <property type="entry name" value="SpoU-like_RNA-MTase"/>
    <property type="match status" value="1"/>
</dbReference>
<dbReference type="InterPro" id="IPR001537">
    <property type="entry name" value="SpoU_MeTrfase"/>
</dbReference>
<dbReference type="GO" id="GO:0008168">
    <property type="term" value="F:methyltransferase activity"/>
    <property type="evidence" value="ECO:0007669"/>
    <property type="project" value="UniProtKB-KW"/>
</dbReference>
<dbReference type="InterPro" id="IPR029026">
    <property type="entry name" value="tRNA_m1G_MTases_N"/>
</dbReference>
<dbReference type="SUPFAM" id="SSF75217">
    <property type="entry name" value="alpha/beta knot"/>
    <property type="match status" value="1"/>
</dbReference>
<dbReference type="Pfam" id="PF00588">
    <property type="entry name" value="SpoU_methylase"/>
    <property type="match status" value="1"/>
</dbReference>
<dbReference type="Proteomes" id="UP001501556">
    <property type="component" value="Unassembled WGS sequence"/>
</dbReference>
<feature type="domain" description="MRM3-like substrate binding" evidence="5">
    <location>
        <begin position="49"/>
        <end position="142"/>
    </location>
</feature>
<dbReference type="GO" id="GO:0032259">
    <property type="term" value="P:methylation"/>
    <property type="evidence" value="ECO:0007669"/>
    <property type="project" value="UniProtKB-KW"/>
</dbReference>